<dbReference type="PANTHER" id="PTHR33070">
    <property type="entry name" value="OS06G0725500 PROTEIN"/>
    <property type="match status" value="1"/>
</dbReference>
<accession>A0A9E7JMZ6</accession>
<evidence type="ECO:0000313" key="4">
    <source>
        <dbReference type="Proteomes" id="UP001055439"/>
    </source>
</evidence>
<dbReference type="AlphaFoldDB" id="A0A9E7JMZ6"/>
<protein>
    <submittedName>
        <fullName evidence="3">Uncharacterized protein</fullName>
    </submittedName>
</protein>
<feature type="coiled-coil region" evidence="1">
    <location>
        <begin position="241"/>
        <end position="268"/>
    </location>
</feature>
<proteinExistence type="predicted"/>
<sequence>MISGFRRSLSLSGLSPNASPARRRPRDAPRHARSASLPSRSQPALSLIQDEIRSLRSGTASDLERIDRLLAALDDLLRLSRIQDPLRRRPALADRLLDGFLRLLDAQGSFRSAVLALGQHHAEACTAVRRRDPVRLASAARSLRRAEKEFVLLASAIKDLTRCPPFTPGLWADEDAAEAEVAGIVTEAVAATAAAMSAVYLGIAAVSSAAASAAAAASTSKESWMVWALRRPSPSKKREAEEAEMGAMEKLEERMEGLEEGSERVYRSLVSIRVALLNALTPSL</sequence>
<feature type="compositionally biased region" description="Low complexity" evidence="2">
    <location>
        <begin position="1"/>
        <end position="20"/>
    </location>
</feature>
<gene>
    <name evidence="3" type="ORF">MUK42_26881</name>
</gene>
<dbReference type="EMBL" id="CP097504">
    <property type="protein sequence ID" value="URD86534.1"/>
    <property type="molecule type" value="Genomic_DNA"/>
</dbReference>
<dbReference type="GO" id="GO:0048364">
    <property type="term" value="P:root development"/>
    <property type="evidence" value="ECO:0007669"/>
    <property type="project" value="InterPro"/>
</dbReference>
<dbReference type="Proteomes" id="UP001055439">
    <property type="component" value="Chromosome 2"/>
</dbReference>
<evidence type="ECO:0000256" key="1">
    <source>
        <dbReference type="SAM" id="Coils"/>
    </source>
</evidence>
<evidence type="ECO:0000313" key="3">
    <source>
        <dbReference type="EMBL" id="URD86534.1"/>
    </source>
</evidence>
<keyword evidence="4" id="KW-1185">Reference proteome</keyword>
<evidence type="ECO:0000256" key="2">
    <source>
        <dbReference type="SAM" id="MobiDB-lite"/>
    </source>
</evidence>
<dbReference type="Pfam" id="PF03087">
    <property type="entry name" value="BPS1"/>
    <property type="match status" value="1"/>
</dbReference>
<feature type="region of interest" description="Disordered" evidence="2">
    <location>
        <begin position="1"/>
        <end position="42"/>
    </location>
</feature>
<reference evidence="3" key="1">
    <citation type="submission" date="2022-05" db="EMBL/GenBank/DDBJ databases">
        <title>The Musa troglodytarum L. genome provides insights into the mechanism of non-climacteric behaviour and enrichment of carotenoids.</title>
        <authorList>
            <person name="Wang J."/>
        </authorList>
    </citation>
    <scope>NUCLEOTIDE SEQUENCE</scope>
    <source>
        <tissue evidence="3">Leaf</tissue>
    </source>
</reference>
<organism evidence="3 4">
    <name type="scientific">Musa troglodytarum</name>
    <name type="common">fe'i banana</name>
    <dbReference type="NCBI Taxonomy" id="320322"/>
    <lineage>
        <taxon>Eukaryota</taxon>
        <taxon>Viridiplantae</taxon>
        <taxon>Streptophyta</taxon>
        <taxon>Embryophyta</taxon>
        <taxon>Tracheophyta</taxon>
        <taxon>Spermatophyta</taxon>
        <taxon>Magnoliopsida</taxon>
        <taxon>Liliopsida</taxon>
        <taxon>Zingiberales</taxon>
        <taxon>Musaceae</taxon>
        <taxon>Musa</taxon>
    </lineage>
</organism>
<dbReference type="PANTHER" id="PTHR33070:SF49">
    <property type="entry name" value="OS06G0725500 PROTEIN"/>
    <property type="match status" value="1"/>
</dbReference>
<keyword evidence="1" id="KW-0175">Coiled coil</keyword>
<dbReference type="InterPro" id="IPR004320">
    <property type="entry name" value="BPS1_pln"/>
</dbReference>
<name>A0A9E7JMZ6_9LILI</name>
<dbReference type="GO" id="GO:0048367">
    <property type="term" value="P:shoot system development"/>
    <property type="evidence" value="ECO:0007669"/>
    <property type="project" value="InterPro"/>
</dbReference>